<sequence>MEGTLKTIISLVVCTGMFAFTVTKERQSPPQWNRFSLASLEQRLVEIDEKLHTLPSLSLRGGAGAIGFRSVSYSDAANRIWVEIRLDSVELIDQVVLVPTIWRDAKQGFVADGFPREFEIQIGMRDDPEGTVIARFDQDDAILPRLAPFVVDLPNPIAGEWIRIDASLLSPRVWDGRFDFQLSEVMVFSGEENVALHQEVVVSQSAYETVMSLQKQFLVDGFLPYLMDAPEGKHSIAYLCSLEKGQQCELTFDLGTSHPVERIHLHGPDVSDTVPQAQPSDYGIPRSVKVWGSQSRQFDNAKLLCELEMPTVYDVAPIIARRFPVFDCRYVRIVASGSARSTIDPHDDAKIGFAEIELFADGKNVARDVAVSVNDVGSLAGRRLVTINDGSNFYGEIMPTRAWLQELAERHELENQRPQIRNELQQRYAQQTANLRRMTWLAVFLVVAIGFTVLITRLVQMRQLSEIKERFAADLHDELGANLHTIGLLSDLADDAKESPDDLSLFLQRIRSVTERTGVAMRHCTDMQDANELYAGFRTDMSRTAERIAVNLDHDLTVTGENYLNRLKPRIRFDLFLFYKECLVNICRHSGATQLVTRLAADAKEIRLTVSDNGRGLKDGGVDSVPPSLHRRARLLGADISVDCPPSGGTCVHLTLRPHRWRFRR</sequence>
<organism evidence="5 6">
    <name type="scientific">Rhodopirellula sallentina SM41</name>
    <dbReference type="NCBI Taxonomy" id="1263870"/>
    <lineage>
        <taxon>Bacteria</taxon>
        <taxon>Pseudomonadati</taxon>
        <taxon>Planctomycetota</taxon>
        <taxon>Planctomycetia</taxon>
        <taxon>Pirellulales</taxon>
        <taxon>Pirellulaceae</taxon>
        <taxon>Rhodopirellula</taxon>
    </lineage>
</organism>
<evidence type="ECO:0000256" key="3">
    <source>
        <dbReference type="ARBA" id="ARBA00023012"/>
    </source>
</evidence>
<keyword evidence="2 5" id="KW-0418">Kinase</keyword>
<dbReference type="AlphaFoldDB" id="M5UCV1"/>
<keyword evidence="4" id="KW-1133">Transmembrane helix</keyword>
<keyword evidence="3" id="KW-0902">Two-component regulatory system</keyword>
<dbReference type="SUPFAM" id="SSF55874">
    <property type="entry name" value="ATPase domain of HSP90 chaperone/DNA topoisomerase II/histidine kinase"/>
    <property type="match status" value="1"/>
</dbReference>
<evidence type="ECO:0000313" key="6">
    <source>
        <dbReference type="Proteomes" id="UP000011885"/>
    </source>
</evidence>
<accession>M5UCV1</accession>
<dbReference type="Proteomes" id="UP000011885">
    <property type="component" value="Unassembled WGS sequence"/>
</dbReference>
<dbReference type="Gene3D" id="3.30.565.10">
    <property type="entry name" value="Histidine kinase-like ATPase, C-terminal domain"/>
    <property type="match status" value="1"/>
</dbReference>
<keyword evidence="4" id="KW-0472">Membrane</keyword>
<dbReference type="OrthoDB" id="9797605at2"/>
<dbReference type="PANTHER" id="PTHR24421">
    <property type="entry name" value="NITRATE/NITRITE SENSOR PROTEIN NARX-RELATED"/>
    <property type="match status" value="1"/>
</dbReference>
<dbReference type="RefSeq" id="WP_008683889.1">
    <property type="nucleotide sequence ID" value="NZ_ANOH01000325.1"/>
</dbReference>
<keyword evidence="6" id="KW-1185">Reference proteome</keyword>
<evidence type="ECO:0000313" key="5">
    <source>
        <dbReference type="EMBL" id="EMI53833.1"/>
    </source>
</evidence>
<dbReference type="CDD" id="cd16917">
    <property type="entry name" value="HATPase_UhpB-NarQ-NarX-like"/>
    <property type="match status" value="1"/>
</dbReference>
<name>M5UCV1_9BACT</name>
<keyword evidence="4" id="KW-0812">Transmembrane</keyword>
<dbReference type="InterPro" id="IPR050482">
    <property type="entry name" value="Sensor_HK_TwoCompSys"/>
</dbReference>
<protein>
    <submittedName>
        <fullName evidence="5">Signal transduction histidine kinase</fullName>
    </submittedName>
</protein>
<dbReference type="EMBL" id="ANOH01000325">
    <property type="protein sequence ID" value="EMI53833.1"/>
    <property type="molecule type" value="Genomic_DNA"/>
</dbReference>
<evidence type="ECO:0000256" key="4">
    <source>
        <dbReference type="SAM" id="Phobius"/>
    </source>
</evidence>
<feature type="transmembrane region" description="Helical" evidence="4">
    <location>
        <begin position="438"/>
        <end position="459"/>
    </location>
</feature>
<proteinExistence type="predicted"/>
<dbReference type="InterPro" id="IPR036890">
    <property type="entry name" value="HATPase_C_sf"/>
</dbReference>
<comment type="caution">
    <text evidence="5">The sequence shown here is derived from an EMBL/GenBank/DDBJ whole genome shotgun (WGS) entry which is preliminary data.</text>
</comment>
<dbReference type="GO" id="GO:0016301">
    <property type="term" value="F:kinase activity"/>
    <property type="evidence" value="ECO:0007669"/>
    <property type="project" value="UniProtKB-KW"/>
</dbReference>
<evidence type="ECO:0000256" key="1">
    <source>
        <dbReference type="ARBA" id="ARBA00022679"/>
    </source>
</evidence>
<evidence type="ECO:0000256" key="2">
    <source>
        <dbReference type="ARBA" id="ARBA00022777"/>
    </source>
</evidence>
<dbReference type="PATRIC" id="fig|1263870.3.peg.5002"/>
<gene>
    <name evidence="5" type="ORF">RSSM_04727</name>
</gene>
<dbReference type="GO" id="GO:0000160">
    <property type="term" value="P:phosphorelay signal transduction system"/>
    <property type="evidence" value="ECO:0007669"/>
    <property type="project" value="UniProtKB-KW"/>
</dbReference>
<keyword evidence="1" id="KW-0808">Transferase</keyword>
<reference evidence="5 6" key="1">
    <citation type="journal article" date="2013" name="Mar. Genomics">
        <title>Expression of sulfatases in Rhodopirellula baltica and the diversity of sulfatases in the genus Rhodopirellula.</title>
        <authorList>
            <person name="Wegner C.E."/>
            <person name="Richter-Heitmann T."/>
            <person name="Klindworth A."/>
            <person name="Klockow C."/>
            <person name="Richter M."/>
            <person name="Achstetter T."/>
            <person name="Glockner F.O."/>
            <person name="Harder J."/>
        </authorList>
    </citation>
    <scope>NUCLEOTIDE SEQUENCE [LARGE SCALE GENOMIC DNA]</scope>
    <source>
        <strain evidence="5 6">SM41</strain>
    </source>
</reference>